<evidence type="ECO:0000256" key="2">
    <source>
        <dbReference type="ARBA" id="ARBA00022614"/>
    </source>
</evidence>
<keyword evidence="4" id="KW-0732">Signal</keyword>
<feature type="domain" description="Disease resistance R13L4/SHOC-2-like LRR" evidence="11">
    <location>
        <begin position="65"/>
        <end position="267"/>
    </location>
</feature>
<feature type="domain" description="Leucine-rich repeat-containing N-terminal plant-type" evidence="10">
    <location>
        <begin position="9"/>
        <end position="48"/>
    </location>
</feature>
<dbReference type="InterPro" id="IPR032675">
    <property type="entry name" value="LRR_dom_sf"/>
</dbReference>
<evidence type="ECO:0000256" key="1">
    <source>
        <dbReference type="ARBA" id="ARBA00004479"/>
    </source>
</evidence>
<evidence type="ECO:0000313" key="13">
    <source>
        <dbReference type="Proteomes" id="UP000327013"/>
    </source>
</evidence>
<evidence type="ECO:0000256" key="6">
    <source>
        <dbReference type="ARBA" id="ARBA00022989"/>
    </source>
</evidence>
<dbReference type="Pfam" id="PF08263">
    <property type="entry name" value="LRRNT_2"/>
    <property type="match status" value="1"/>
</dbReference>
<dbReference type="InterPro" id="IPR051716">
    <property type="entry name" value="Plant_RL_S/T_kinase"/>
</dbReference>
<comment type="subcellular location">
    <subcellularLocation>
        <location evidence="1">Membrane</location>
        <topology evidence="1">Single-pass type I membrane protein</topology>
    </subcellularLocation>
</comment>
<proteinExistence type="predicted"/>
<dbReference type="Gene3D" id="3.80.10.10">
    <property type="entry name" value="Ribonuclease Inhibitor"/>
    <property type="match status" value="5"/>
</dbReference>
<evidence type="ECO:0000256" key="9">
    <source>
        <dbReference type="ARBA" id="ARBA00023180"/>
    </source>
</evidence>
<sequence length="632" mass="70648">MPAQCLGHQQSLLLQLKNSLVFDSASSTKLVHWNQSVDCCSWEGVTCNEGRIIGLDLTNESISGGLDHSSNLFCLQYLRYLSLASNNFSSEIPSQFDKLTNLSYLNLSNACFTGQIPIAILHLTRLVTLDLSTNDFKCKFRYSLKLESPNLKMMVQNLSELMELHLDRVNISAQGYEWGTALSSSLPKLRVLSLSSCDLSGPLDSSLTNLQSLSIIHLDGNDFDGPIPKSFADFKNLTSLVLSSSRLNGTFPEKIFQIPTLETLDLSYNFDLQGSLPEFPLNGSLRMLVLHDTNFSGTLPNSIGNLKMLSKIDLSFCNFNGSIPKSMASLAQLLYLDMSSNYFVGSIPSFNMGKNLTTIKLSNNNLSGQITSTRWEELLNLEVLDLRTNSLEGSIPMSLFSLPSLQELTLSNNRFFGQLNELLMEVKTYPYFLINQSTLSSIDLSNNKIHGEIPNWIWKLPYLDSLNLSYNHLETLDFSLLNMSSLSSLDLHSNQLQGQLSVFPEHAQHLDFSGNNFSSVIPANIGNFLTDTYFFSLSSNKFNGSIPSYGQDPYDRKSVRRFGPDIYYQDVITVTMKGVEAKLVKILTIFTSLDFSCNNFDGHIPEEKIAEGEHTRIKDSEHIKIKDRGISD</sequence>
<keyword evidence="13" id="KW-1185">Reference proteome</keyword>
<organism evidence="12 13">
    <name type="scientific">Carpinus fangiana</name>
    <dbReference type="NCBI Taxonomy" id="176857"/>
    <lineage>
        <taxon>Eukaryota</taxon>
        <taxon>Viridiplantae</taxon>
        <taxon>Streptophyta</taxon>
        <taxon>Embryophyta</taxon>
        <taxon>Tracheophyta</taxon>
        <taxon>Spermatophyta</taxon>
        <taxon>Magnoliopsida</taxon>
        <taxon>eudicotyledons</taxon>
        <taxon>Gunneridae</taxon>
        <taxon>Pentapetalae</taxon>
        <taxon>rosids</taxon>
        <taxon>fabids</taxon>
        <taxon>Fagales</taxon>
        <taxon>Betulaceae</taxon>
        <taxon>Carpinus</taxon>
    </lineage>
</organism>
<dbReference type="AlphaFoldDB" id="A0A5N6RKX6"/>
<dbReference type="Pfam" id="PF00560">
    <property type="entry name" value="LRR_1"/>
    <property type="match status" value="1"/>
</dbReference>
<dbReference type="GO" id="GO:0016020">
    <property type="term" value="C:membrane"/>
    <property type="evidence" value="ECO:0007669"/>
    <property type="project" value="UniProtKB-SubCell"/>
</dbReference>
<evidence type="ECO:0000256" key="5">
    <source>
        <dbReference type="ARBA" id="ARBA00022737"/>
    </source>
</evidence>
<evidence type="ECO:0000259" key="11">
    <source>
        <dbReference type="Pfam" id="PF23598"/>
    </source>
</evidence>
<reference evidence="12 13" key="1">
    <citation type="submission" date="2019-06" db="EMBL/GenBank/DDBJ databases">
        <title>A chromosomal-level reference genome of Carpinus fangiana (Coryloideae, Betulaceae).</title>
        <authorList>
            <person name="Yang X."/>
            <person name="Wang Z."/>
            <person name="Zhang L."/>
            <person name="Hao G."/>
            <person name="Liu J."/>
            <person name="Yang Y."/>
        </authorList>
    </citation>
    <scope>NUCLEOTIDE SEQUENCE [LARGE SCALE GENOMIC DNA]</scope>
    <source>
        <strain evidence="12">Cfa_2016G</strain>
        <tissue evidence="12">Leaf</tissue>
    </source>
</reference>
<keyword evidence="7" id="KW-0472">Membrane</keyword>
<keyword evidence="5" id="KW-0677">Repeat</keyword>
<keyword evidence="8" id="KW-0675">Receptor</keyword>
<feature type="domain" description="Disease resistance R13L4/SHOC-2-like LRR" evidence="11">
    <location>
        <begin position="285"/>
        <end position="502"/>
    </location>
</feature>
<keyword evidence="3" id="KW-0812">Transmembrane</keyword>
<evidence type="ECO:0000313" key="12">
    <source>
        <dbReference type="EMBL" id="KAE8099117.1"/>
    </source>
</evidence>
<dbReference type="OrthoDB" id="1394818at2759"/>
<protein>
    <submittedName>
        <fullName evidence="12">Uncharacterized protein</fullName>
    </submittedName>
</protein>
<accession>A0A5N6RKX6</accession>
<evidence type="ECO:0000259" key="10">
    <source>
        <dbReference type="Pfam" id="PF08263"/>
    </source>
</evidence>
<dbReference type="InterPro" id="IPR055414">
    <property type="entry name" value="LRR_R13L4/SHOC2-like"/>
</dbReference>
<evidence type="ECO:0000256" key="7">
    <source>
        <dbReference type="ARBA" id="ARBA00023136"/>
    </source>
</evidence>
<keyword evidence="6" id="KW-1133">Transmembrane helix</keyword>
<dbReference type="InterPro" id="IPR013210">
    <property type="entry name" value="LRR_N_plant-typ"/>
</dbReference>
<dbReference type="InterPro" id="IPR001611">
    <property type="entry name" value="Leu-rich_rpt"/>
</dbReference>
<keyword evidence="9" id="KW-0325">Glycoprotein</keyword>
<keyword evidence="2" id="KW-0433">Leucine-rich repeat</keyword>
<dbReference type="FunFam" id="3.80.10.10:FF:000095">
    <property type="entry name" value="LRR receptor-like serine/threonine-protein kinase GSO1"/>
    <property type="match status" value="1"/>
</dbReference>
<dbReference type="SUPFAM" id="SSF52047">
    <property type="entry name" value="RNI-like"/>
    <property type="match status" value="1"/>
</dbReference>
<gene>
    <name evidence="12" type="ORF">FH972_017122</name>
</gene>
<evidence type="ECO:0000256" key="3">
    <source>
        <dbReference type="ARBA" id="ARBA00022692"/>
    </source>
</evidence>
<dbReference type="Proteomes" id="UP000327013">
    <property type="component" value="Chromosome 7"/>
</dbReference>
<evidence type="ECO:0000256" key="4">
    <source>
        <dbReference type="ARBA" id="ARBA00022729"/>
    </source>
</evidence>
<name>A0A5N6RKX6_9ROSI</name>
<dbReference type="Pfam" id="PF23598">
    <property type="entry name" value="LRR_14"/>
    <property type="match status" value="2"/>
</dbReference>
<evidence type="ECO:0000256" key="8">
    <source>
        <dbReference type="ARBA" id="ARBA00023170"/>
    </source>
</evidence>
<dbReference type="PANTHER" id="PTHR48053:SF71">
    <property type="entry name" value="LEUCINE RICH REPEAT FAMILY PROTEIN, EXPRESSED"/>
    <property type="match status" value="1"/>
</dbReference>
<dbReference type="EMBL" id="CM017327">
    <property type="protein sequence ID" value="KAE8099117.1"/>
    <property type="molecule type" value="Genomic_DNA"/>
</dbReference>
<dbReference type="PANTHER" id="PTHR48053">
    <property type="entry name" value="LEUCINE RICH REPEAT FAMILY PROTEIN, EXPRESSED"/>
    <property type="match status" value="1"/>
</dbReference>
<dbReference type="SUPFAM" id="SSF52058">
    <property type="entry name" value="L domain-like"/>
    <property type="match status" value="1"/>
</dbReference>